<dbReference type="InterPro" id="IPR010839">
    <property type="entry name" value="AtuA_N"/>
</dbReference>
<keyword evidence="3" id="KW-1185">Reference proteome</keyword>
<evidence type="ECO:0000259" key="1">
    <source>
        <dbReference type="Pfam" id="PF07287"/>
    </source>
</evidence>
<evidence type="ECO:0000313" key="2">
    <source>
        <dbReference type="EMBL" id="NML44381.1"/>
    </source>
</evidence>
<dbReference type="RefSeq" id="WP_169418513.1">
    <property type="nucleotide sequence ID" value="NZ_JABBFX010000001.1"/>
</dbReference>
<reference evidence="2 3" key="1">
    <citation type="submission" date="2020-04" db="EMBL/GenBank/DDBJ databases">
        <title>Ramlibacter sp. G-1-2-2 isolated from soil.</title>
        <authorList>
            <person name="Dahal R.H."/>
        </authorList>
    </citation>
    <scope>NUCLEOTIDE SEQUENCE [LARGE SCALE GENOMIC DNA]</scope>
    <source>
        <strain evidence="2 3">G-1-2-2</strain>
    </source>
</reference>
<evidence type="ECO:0000313" key="3">
    <source>
        <dbReference type="Proteomes" id="UP000541185"/>
    </source>
</evidence>
<sequence>MPPPITGTVNVLVPTGALGAGIQEADVLAGLADAHAIACDAGSTDSGPAYLATGRCKYSRAAVKTDFAVLLRAQAKARIPLLIGSCGTSGSDAALDWMRDVALEVCAEQGLSPRIALLYSEQAPQLVAQRARQGRVKPLPPMRDADPALFEQCDHIVALMGPEPYVAALEAGADIVLGGRTTDTAVLAAVPLMRGMGAGAAWHAGKTAECGGLCAVSPREGGVMVRVGRDDFVVEPLRASNRCTPYTISSHMLYENSDPFQLHEPGGVLDVTQARYEAIDERRVRVTGSRFEAKPYTMKLEGASAGQYQTVMLVGIQDPKVLANLPRFLGQMHEALIRRVNEAMGASAGAFDISLRPYGYNAVSGEVDPQQPPPREVGLLFVATAATQELATQIAKTCNPWFFHMPLDREAELPSYAFPFSPAEIERGAVYEFHLNHVVQVEHPLELVRTVFVQGGSHASR</sequence>
<accession>A0A848H4B3</accession>
<proteinExistence type="predicted"/>
<comment type="caution">
    <text evidence="2">The sequence shown here is derived from an EMBL/GenBank/DDBJ whole genome shotgun (WGS) entry which is preliminary data.</text>
</comment>
<dbReference type="AlphaFoldDB" id="A0A848H4B3"/>
<name>A0A848H4B3_9BURK</name>
<dbReference type="Proteomes" id="UP000541185">
    <property type="component" value="Unassembled WGS sequence"/>
</dbReference>
<dbReference type="Pfam" id="PF07287">
    <property type="entry name" value="AtuA"/>
    <property type="match status" value="2"/>
</dbReference>
<feature type="domain" description="Acyclic terpene utilisation N-terminal" evidence="1">
    <location>
        <begin position="99"/>
        <end position="191"/>
    </location>
</feature>
<protein>
    <submittedName>
        <fullName evidence="2">DUF1446 domain-containing protein</fullName>
    </submittedName>
</protein>
<organism evidence="2 3">
    <name type="scientific">Ramlibacter agri</name>
    <dbReference type="NCBI Taxonomy" id="2728837"/>
    <lineage>
        <taxon>Bacteria</taxon>
        <taxon>Pseudomonadati</taxon>
        <taxon>Pseudomonadota</taxon>
        <taxon>Betaproteobacteria</taxon>
        <taxon>Burkholderiales</taxon>
        <taxon>Comamonadaceae</taxon>
        <taxon>Ramlibacter</taxon>
    </lineage>
</organism>
<gene>
    <name evidence="2" type="ORF">HHL11_11505</name>
</gene>
<feature type="domain" description="Acyclic terpene utilisation N-terminal" evidence="1">
    <location>
        <begin position="241"/>
        <end position="404"/>
    </location>
</feature>
<dbReference type="EMBL" id="JABBFX010000001">
    <property type="protein sequence ID" value="NML44381.1"/>
    <property type="molecule type" value="Genomic_DNA"/>
</dbReference>